<accession>A0ABQ0Z772</accession>
<dbReference type="Proteomes" id="UP000390335">
    <property type="component" value="Unassembled WGS sequence"/>
</dbReference>
<evidence type="ECO:0000313" key="2">
    <source>
        <dbReference type="Proteomes" id="UP000390335"/>
    </source>
</evidence>
<sequence length="76" mass="8145">MDKGPGKVQALDDYASNEVRAACRADDGKGGWTAIAPEILNKHSSSPSFFDAKGMRCHLPAYQEAYSLPHAPGRSP</sequence>
<comment type="caution">
    <text evidence="1">The sequence shown here is derived from an EMBL/GenBank/DDBJ whole genome shotgun (WGS) entry which is preliminary data.</text>
</comment>
<gene>
    <name evidence="1" type="ORF">RsS93_40300</name>
</gene>
<reference evidence="1 2" key="1">
    <citation type="journal article" date="2020" name="Genome Biol. Evol.">
        <title>Rhizobium dioscoreae sp. nov., a plant growth-promoting bacterium isolated from yam (Dioscorea species).</title>
        <authorList>
            <person name="Ouyabe M."/>
            <person name="Tanaka N."/>
            <person name="Shiwa Y."/>
            <person name="Fujita N."/>
            <person name="Kikuno H."/>
            <person name="Babil P."/>
            <person name="Shiwachi H."/>
        </authorList>
    </citation>
    <scope>NUCLEOTIDE SEQUENCE [LARGE SCALE GENOMIC DNA]</scope>
    <source>
        <strain evidence="1 2">S-93</strain>
    </source>
</reference>
<keyword evidence="2" id="KW-1185">Reference proteome</keyword>
<organism evidence="1 2">
    <name type="scientific">Rhizobium dioscoreae</name>
    <dbReference type="NCBI Taxonomy" id="2653122"/>
    <lineage>
        <taxon>Bacteria</taxon>
        <taxon>Pseudomonadati</taxon>
        <taxon>Pseudomonadota</taxon>
        <taxon>Alphaproteobacteria</taxon>
        <taxon>Hyphomicrobiales</taxon>
        <taxon>Rhizobiaceae</taxon>
        <taxon>Rhizobium/Agrobacterium group</taxon>
        <taxon>Rhizobium</taxon>
    </lineage>
</organism>
<protein>
    <submittedName>
        <fullName evidence="1">Uncharacterized protein</fullName>
    </submittedName>
</protein>
<proteinExistence type="predicted"/>
<name>A0ABQ0Z772_9HYPH</name>
<evidence type="ECO:0000313" key="1">
    <source>
        <dbReference type="EMBL" id="GES51416.1"/>
    </source>
</evidence>
<dbReference type="EMBL" id="BLAJ01000004">
    <property type="protein sequence ID" value="GES51416.1"/>
    <property type="molecule type" value="Genomic_DNA"/>
</dbReference>